<dbReference type="EMBL" id="AM114193">
    <property type="protein sequence ID" value="CAJ35921.1"/>
    <property type="molecule type" value="Genomic_DNA"/>
</dbReference>
<proteinExistence type="predicted"/>
<dbReference type="RefSeq" id="WP_012036583.1">
    <property type="nucleotide sequence ID" value="NC_009464.1"/>
</dbReference>
<dbReference type="KEGG" id="rci:RCIX493"/>
<dbReference type="PANTHER" id="PTHR43471">
    <property type="entry name" value="ABC TRANSPORTER PERMEASE"/>
    <property type="match status" value="1"/>
</dbReference>
<feature type="transmembrane region" description="Helical" evidence="1">
    <location>
        <begin position="238"/>
        <end position="258"/>
    </location>
</feature>
<evidence type="ECO:0000313" key="3">
    <source>
        <dbReference type="Proteomes" id="UP000000663"/>
    </source>
</evidence>
<dbReference type="eggNOG" id="arCOG02436">
    <property type="taxonomic scope" value="Archaea"/>
</dbReference>
<dbReference type="GO" id="GO:0140359">
    <property type="term" value="F:ABC-type transporter activity"/>
    <property type="evidence" value="ECO:0007669"/>
    <property type="project" value="InterPro"/>
</dbReference>
<dbReference type="AlphaFoldDB" id="Q0W6S2"/>
<dbReference type="GO" id="GO:0005886">
    <property type="term" value="C:plasma membrane"/>
    <property type="evidence" value="ECO:0007669"/>
    <property type="project" value="UniProtKB-SubCell"/>
</dbReference>
<accession>Q0W6S2</accession>
<keyword evidence="3" id="KW-1185">Reference proteome</keyword>
<dbReference type="GeneID" id="5144748"/>
<dbReference type="OrthoDB" id="86287at2157"/>
<organism evidence="2 3">
    <name type="scientific">Methanocella arvoryzae (strain DSM 22066 / NBRC 105507 / MRE50)</name>
    <dbReference type="NCBI Taxonomy" id="351160"/>
    <lineage>
        <taxon>Archaea</taxon>
        <taxon>Methanobacteriati</taxon>
        <taxon>Methanobacteriota</taxon>
        <taxon>Stenosarchaea group</taxon>
        <taxon>Methanomicrobia</taxon>
        <taxon>Methanocellales</taxon>
        <taxon>Methanocellaceae</taxon>
        <taxon>Methanocella</taxon>
    </lineage>
</organism>
<keyword evidence="1" id="KW-0812">Transmembrane</keyword>
<keyword evidence="1" id="KW-0472">Membrane</keyword>
<sequence length="270" mass="30238">MSIILKIAKNDISVTLRQPVIIAVFIILLILAILHGWGHAALIKGYTASAVPDYDPFFEFGVQNIISPTSTYLSAVAMFIGILTVIDEKSTGVMRVMMTKPLYRKDIIAGKFLGISLLMLLLTVIFVSLFTASLLIFYGGPESSSELILRIPSYTLVLYVHLMLFLAISMLIGQIFNNVYIAIGISGLFYWAQLKASSIFVIIDKINILGYFSPRTILFKILFVDDTSMFNLLRPFDAWLSAALPWMVWSVLLIVVIFQINSLLFSRYDA</sequence>
<dbReference type="Pfam" id="PF12679">
    <property type="entry name" value="ABC2_membrane_2"/>
    <property type="match status" value="1"/>
</dbReference>
<keyword evidence="1" id="KW-1133">Transmembrane helix</keyword>
<name>Q0W6S2_METAR</name>
<feature type="transmembrane region" description="Helical" evidence="1">
    <location>
        <begin position="179"/>
        <end position="203"/>
    </location>
</feature>
<dbReference type="STRING" id="351160.RCIX493"/>
<feature type="transmembrane region" description="Helical" evidence="1">
    <location>
        <begin position="20"/>
        <end position="38"/>
    </location>
</feature>
<feature type="transmembrane region" description="Helical" evidence="1">
    <location>
        <begin position="65"/>
        <end position="86"/>
    </location>
</feature>
<gene>
    <name evidence="2" type="ORF">RCIX493</name>
</gene>
<evidence type="ECO:0000313" key="2">
    <source>
        <dbReference type="EMBL" id="CAJ35921.1"/>
    </source>
</evidence>
<evidence type="ECO:0000256" key="1">
    <source>
        <dbReference type="SAM" id="Phobius"/>
    </source>
</evidence>
<protein>
    <recommendedName>
        <fullName evidence="4">ABC-type transport system, permease component</fullName>
    </recommendedName>
</protein>
<evidence type="ECO:0008006" key="4">
    <source>
        <dbReference type="Google" id="ProtNLM"/>
    </source>
</evidence>
<feature type="transmembrane region" description="Helical" evidence="1">
    <location>
        <begin position="151"/>
        <end position="172"/>
    </location>
</feature>
<dbReference type="Proteomes" id="UP000000663">
    <property type="component" value="Chromosome"/>
</dbReference>
<reference evidence="2 3" key="1">
    <citation type="journal article" date="2006" name="Science">
        <title>Genome of rice cluster I archaea -- the key methane producers in the rice rhizosphere.</title>
        <authorList>
            <person name="Erkel C."/>
            <person name="Kube M."/>
            <person name="Reinhardt R."/>
            <person name="Liesack W."/>
        </authorList>
    </citation>
    <scope>NUCLEOTIDE SEQUENCE [LARGE SCALE GENOMIC DNA]</scope>
    <source>
        <strain evidence="3">DSM 22066 / NBRC 105507 / MRE50</strain>
    </source>
</reference>
<feature type="transmembrane region" description="Helical" evidence="1">
    <location>
        <begin position="107"/>
        <end position="139"/>
    </location>
</feature>